<dbReference type="PROSITE" id="PS00026">
    <property type="entry name" value="CHIT_BIND_I_1"/>
    <property type="match status" value="1"/>
</dbReference>
<dbReference type="Gene3D" id="3.30.60.10">
    <property type="entry name" value="Endochitinase-like"/>
    <property type="match status" value="1"/>
</dbReference>
<dbReference type="SMART" id="SM00636">
    <property type="entry name" value="Glyco_18"/>
    <property type="match status" value="1"/>
</dbReference>
<feature type="disulfide bond" evidence="11">
    <location>
        <begin position="112"/>
        <end position="116"/>
    </location>
</feature>
<feature type="disulfide bond" evidence="11">
    <location>
        <begin position="89"/>
        <end position="101"/>
    </location>
</feature>
<dbReference type="InterPro" id="IPR018371">
    <property type="entry name" value="Chitin-binding_1_CS"/>
</dbReference>
<dbReference type="Gene3D" id="3.10.50.10">
    <property type="match status" value="1"/>
</dbReference>
<dbReference type="PANTHER" id="PTHR47700">
    <property type="entry name" value="V CHITINASE, PUTATIVE (AFU_ORTHOLOGUE AFUA_6G13720)-RELATED"/>
    <property type="match status" value="1"/>
</dbReference>
<comment type="catalytic activity">
    <reaction evidence="1">
        <text>Random endo-hydrolysis of N-acetyl-beta-D-glucosaminide (1-&gt;4)-beta-linkages in chitin and chitodextrins.</text>
        <dbReference type="EC" id="3.2.1.14"/>
    </reaction>
</comment>
<dbReference type="GO" id="GO:0000272">
    <property type="term" value="P:polysaccharide catabolic process"/>
    <property type="evidence" value="ECO:0007669"/>
    <property type="project" value="UniProtKB-KW"/>
</dbReference>
<dbReference type="InterPro" id="IPR001223">
    <property type="entry name" value="Glyco_hydro18_cat"/>
</dbReference>
<gene>
    <name evidence="16" type="ORF">I7I51_04275</name>
</gene>
<keyword evidence="9 12" id="KW-0326">Glycosidase</keyword>
<evidence type="ECO:0000256" key="3">
    <source>
        <dbReference type="ARBA" id="ARBA00012729"/>
    </source>
</evidence>
<proteinExistence type="inferred from homology"/>
<evidence type="ECO:0000256" key="1">
    <source>
        <dbReference type="ARBA" id="ARBA00000822"/>
    </source>
</evidence>
<evidence type="ECO:0000256" key="13">
    <source>
        <dbReference type="SAM" id="MobiDB-lite"/>
    </source>
</evidence>
<accession>A0A8A1M6H5</accession>
<evidence type="ECO:0000256" key="4">
    <source>
        <dbReference type="ARBA" id="ARBA00022669"/>
    </source>
</evidence>
<evidence type="ECO:0000256" key="10">
    <source>
        <dbReference type="ARBA" id="ARBA00023326"/>
    </source>
</evidence>
<keyword evidence="4 11" id="KW-0147">Chitin-binding</keyword>
<dbReference type="InterPro" id="IPR001579">
    <property type="entry name" value="Glyco_hydro_18_chit_AS"/>
</dbReference>
<comment type="caution">
    <text evidence="11">Lacks conserved residue(s) required for the propagation of feature annotation.</text>
</comment>
<feature type="region of interest" description="Disordered" evidence="13">
    <location>
        <begin position="630"/>
        <end position="702"/>
    </location>
</feature>
<dbReference type="PROSITE" id="PS50941">
    <property type="entry name" value="CHIT_BIND_I_2"/>
    <property type="match status" value="1"/>
</dbReference>
<evidence type="ECO:0000259" key="14">
    <source>
        <dbReference type="PROSITE" id="PS50941"/>
    </source>
</evidence>
<dbReference type="AlphaFoldDB" id="A0A8A1M6H5"/>
<dbReference type="InterPro" id="IPR017853">
    <property type="entry name" value="GH"/>
</dbReference>
<dbReference type="EC" id="3.2.1.14" evidence="3"/>
<dbReference type="SUPFAM" id="SSF57016">
    <property type="entry name" value="Plant lectins/antimicrobial peptides"/>
    <property type="match status" value="1"/>
</dbReference>
<dbReference type="OrthoDB" id="4186705at2759"/>
<dbReference type="PANTHER" id="PTHR47700:SF2">
    <property type="entry name" value="CHITINASE"/>
    <property type="match status" value="1"/>
</dbReference>
<dbReference type="CDD" id="cd06922">
    <property type="entry name" value="ChtBD1_GH18_1"/>
    <property type="match status" value="1"/>
</dbReference>
<protein>
    <recommendedName>
        <fullName evidence="3">chitinase</fullName>
        <ecNumber evidence="3">3.2.1.14</ecNumber>
    </recommendedName>
</protein>
<keyword evidence="5 12" id="KW-0378">Hydrolase</keyword>
<comment type="similarity">
    <text evidence="2">Belongs to the glycosyl hydrolase 18 family. Chitinase class V subfamily.</text>
</comment>
<dbReference type="InterPro" id="IPR001002">
    <property type="entry name" value="Chitin-bd_1"/>
</dbReference>
<dbReference type="VEuPathDB" id="FungiDB:I7I51_04275"/>
<feature type="disulfide bond" evidence="11">
    <location>
        <begin position="94"/>
        <end position="108"/>
    </location>
</feature>
<keyword evidence="6" id="KW-0146">Chitin degradation</keyword>
<evidence type="ECO:0000259" key="15">
    <source>
        <dbReference type="PROSITE" id="PS51910"/>
    </source>
</evidence>
<dbReference type="CDD" id="cd00035">
    <property type="entry name" value="ChtBD1"/>
    <property type="match status" value="1"/>
</dbReference>
<dbReference type="GO" id="GO:0006032">
    <property type="term" value="P:chitin catabolic process"/>
    <property type="evidence" value="ECO:0007669"/>
    <property type="project" value="UniProtKB-KW"/>
</dbReference>
<evidence type="ECO:0000256" key="12">
    <source>
        <dbReference type="RuleBase" id="RU000489"/>
    </source>
</evidence>
<dbReference type="InterPro" id="IPR036861">
    <property type="entry name" value="Endochitinase-like_sf"/>
</dbReference>
<dbReference type="PROSITE" id="PS51910">
    <property type="entry name" value="GH18_2"/>
    <property type="match status" value="1"/>
</dbReference>
<dbReference type="Proteomes" id="UP000663671">
    <property type="component" value="Chromosome 5"/>
</dbReference>
<feature type="region of interest" description="Disordered" evidence="13">
    <location>
        <begin position="738"/>
        <end position="767"/>
    </location>
</feature>
<keyword evidence="8" id="KW-0119">Carbohydrate metabolism</keyword>
<evidence type="ECO:0000256" key="2">
    <source>
        <dbReference type="ARBA" id="ARBA00008682"/>
    </source>
</evidence>
<feature type="compositionally biased region" description="Basic and acidic residues" evidence="13">
    <location>
        <begin position="682"/>
        <end position="702"/>
    </location>
</feature>
<organism evidence="16 17">
    <name type="scientific">Ajellomyces capsulatus</name>
    <name type="common">Darling's disease fungus</name>
    <name type="synonym">Histoplasma capsulatum</name>
    <dbReference type="NCBI Taxonomy" id="5037"/>
    <lineage>
        <taxon>Eukaryota</taxon>
        <taxon>Fungi</taxon>
        <taxon>Dikarya</taxon>
        <taxon>Ascomycota</taxon>
        <taxon>Pezizomycotina</taxon>
        <taxon>Eurotiomycetes</taxon>
        <taxon>Eurotiomycetidae</taxon>
        <taxon>Onygenales</taxon>
        <taxon>Ajellomycetaceae</taxon>
        <taxon>Histoplasma</taxon>
    </lineage>
</organism>
<dbReference type="SUPFAM" id="SSF51445">
    <property type="entry name" value="(Trans)glycosidases"/>
    <property type="match status" value="1"/>
</dbReference>
<reference evidence="16" key="1">
    <citation type="submission" date="2021-01" db="EMBL/GenBank/DDBJ databases">
        <title>Chromosome-level genome assembly of a human fungal pathogen reveals clustering of transcriptionally co-regulated genes.</title>
        <authorList>
            <person name="Voorhies M."/>
            <person name="Cohen S."/>
            <person name="Shea T.P."/>
            <person name="Petrus S."/>
            <person name="Munoz J.F."/>
            <person name="Poplawski S."/>
            <person name="Goldman W.E."/>
            <person name="Michael T."/>
            <person name="Cuomo C.A."/>
            <person name="Sil A."/>
            <person name="Beyhan S."/>
        </authorList>
    </citation>
    <scope>NUCLEOTIDE SEQUENCE</scope>
    <source>
        <strain evidence="16">WU24</strain>
    </source>
</reference>
<dbReference type="Pfam" id="PF00704">
    <property type="entry name" value="Glyco_hydro_18"/>
    <property type="match status" value="1"/>
</dbReference>
<dbReference type="PROSITE" id="PS01095">
    <property type="entry name" value="GH18_1"/>
    <property type="match status" value="1"/>
</dbReference>
<evidence type="ECO:0000256" key="9">
    <source>
        <dbReference type="ARBA" id="ARBA00023295"/>
    </source>
</evidence>
<keyword evidence="11" id="KW-1015">Disulfide bond</keyword>
<dbReference type="GO" id="GO:0008843">
    <property type="term" value="F:endochitinase activity"/>
    <property type="evidence" value="ECO:0007669"/>
    <property type="project" value="UniProtKB-EC"/>
</dbReference>
<evidence type="ECO:0000256" key="8">
    <source>
        <dbReference type="ARBA" id="ARBA00023277"/>
    </source>
</evidence>
<sequence length="1143" mass="125124">MQNIYYSWWFQFTFGNVELLLVRNSLTAFFALAASDATCSKSRPCKLGCCSQYGICGFGPEFCSPEKCISTCDAKSECGKYAPKGREKCPLNVCCSRFGFCGTTEDFCGEGCQSGCSEIKRPSCSGTSTKGRYIGYFESWVYDRPCDVLHPSKINTKPWTHLNYGFAQINPKDNTLTSMHHYDEKFYRVFTDLKKQKPSLKCFISIGGWDAGGKVFSDMAKSEDSRKSFIFSVIDFMKKYGFDGVDIDWEYPVADDRGASKEDFKNYVRLLKELKTAIADKYGLTVALPASYWYLRGFDLKGMSEYVDWFNVMTYDIHGTWDGNSKWTQSVVNPHTNLTEISAALDLLWRNSVPPEKVSLGLAFYGKSFTLADPSCSTPGCPFKKVDNETAGGAQPGLCTLNSGTLSNYEINRVLKEQSPEVIYNKASGVNWISWDKDQWVSYDDGRTLKQKADFGNKLCLGGTFAWAIDLGGPGTLKNPNDLSVNDTVLDGADPEGRDSGSGEVYISPEIFKKQDPIIACVPPCTFIMPPISFSTPTTISLPPYTTSLEVVWPTTQLVTLPGGSMSASTGLARTVQTTTLTIPPITTSEINLWNWKVTDLNASKASYSLISSILPPPFVITDSIPQDWLQSNHPKQTPDSGNPGTTNDKAGNTWHSTTGSDNPFLIGVMGGNTQTAGKPQPTHESDDTHQHQTTEGHDKGHVVTSISDDSILRSHLPAGIIKPPVMTRTVTPPPFPYTTKTEHHDKKPDTTKAKNGNKTPLPIVSFTKGPPDPLCTSNCGKKWVQTARMANARVYYVSISAALALIAWTAFAGVLDALSPGVAGRNDVLDLVVMAPIVIMGAARVHGAGRLHVKERVATQDSALDPSARQEKTVVIRPKLFLDTGCRTITACSAQPTTITTTTTVKKPSINTAAGMTMTAPDTPEHYMALAQYLVYQMQSRDATRMFFEPEIITPTTTTTVKPKKTALPGLKCFDSGSTSHRSGMIRAIEGFCNGNKGITIRKIDGQFTEYYGARCFGPGACWVENKISVELINGCEPFKLDGGGPGDTCGYSFRQTVDKCDQTQTSFKQGGIYTTNCARWILDPGIVAPGGPKIRYPLLNGTDYANTSMANNTRFWRSFNHGSADVAPKQNGSAMNRLQKH</sequence>
<feature type="compositionally biased region" description="Polar residues" evidence="13">
    <location>
        <begin position="630"/>
        <end position="662"/>
    </location>
</feature>
<dbReference type="Pfam" id="PF00187">
    <property type="entry name" value="Chitin_bind_1"/>
    <property type="match status" value="1"/>
</dbReference>
<feature type="compositionally biased region" description="Basic and acidic residues" evidence="13">
    <location>
        <begin position="741"/>
        <end position="753"/>
    </location>
</feature>
<evidence type="ECO:0000313" key="17">
    <source>
        <dbReference type="Proteomes" id="UP000663671"/>
    </source>
</evidence>
<dbReference type="InterPro" id="IPR029070">
    <property type="entry name" value="Chitinase_insertion_sf"/>
</dbReference>
<evidence type="ECO:0000256" key="5">
    <source>
        <dbReference type="ARBA" id="ARBA00022801"/>
    </source>
</evidence>
<dbReference type="Gene3D" id="3.20.20.80">
    <property type="entry name" value="Glycosidases"/>
    <property type="match status" value="1"/>
</dbReference>
<dbReference type="SMART" id="SM00270">
    <property type="entry name" value="ChtBD1"/>
    <property type="match status" value="2"/>
</dbReference>
<dbReference type="GO" id="GO:0008061">
    <property type="term" value="F:chitin binding"/>
    <property type="evidence" value="ECO:0007669"/>
    <property type="project" value="UniProtKB-UniRule"/>
</dbReference>
<name>A0A8A1M6H5_AJECA</name>
<feature type="domain" description="Chitin-binding type-1" evidence="14">
    <location>
        <begin position="75"/>
        <end position="118"/>
    </location>
</feature>
<evidence type="ECO:0000256" key="7">
    <source>
        <dbReference type="ARBA" id="ARBA00023026"/>
    </source>
</evidence>
<dbReference type="InterPro" id="IPR011583">
    <property type="entry name" value="Chitinase_II/V-like_cat"/>
</dbReference>
<keyword evidence="7" id="KW-0843">Virulence</keyword>
<evidence type="ECO:0000256" key="6">
    <source>
        <dbReference type="ARBA" id="ARBA00023024"/>
    </source>
</evidence>
<dbReference type="SUPFAM" id="SSF54556">
    <property type="entry name" value="Chitinase insertion domain"/>
    <property type="match status" value="1"/>
</dbReference>
<dbReference type="InterPro" id="IPR053214">
    <property type="entry name" value="LysM12-like"/>
</dbReference>
<feature type="domain" description="GH18" evidence="15">
    <location>
        <begin position="131"/>
        <end position="488"/>
    </location>
</feature>
<evidence type="ECO:0000313" key="16">
    <source>
        <dbReference type="EMBL" id="QSS62098.1"/>
    </source>
</evidence>
<dbReference type="EMBL" id="CP069111">
    <property type="protein sequence ID" value="QSS62098.1"/>
    <property type="molecule type" value="Genomic_DNA"/>
</dbReference>
<keyword evidence="10" id="KW-0624">Polysaccharide degradation</keyword>
<evidence type="ECO:0000256" key="11">
    <source>
        <dbReference type="PROSITE-ProRule" id="PRU00261"/>
    </source>
</evidence>